<dbReference type="Gene3D" id="3.40.50.150">
    <property type="entry name" value="Vaccinia Virus protein VP39"/>
    <property type="match status" value="1"/>
</dbReference>
<dbReference type="Proteomes" id="UP001623591">
    <property type="component" value="Unassembled WGS sequence"/>
</dbReference>
<dbReference type="GO" id="GO:0032259">
    <property type="term" value="P:methylation"/>
    <property type="evidence" value="ECO:0007669"/>
    <property type="project" value="UniProtKB-KW"/>
</dbReference>
<proteinExistence type="predicted"/>
<dbReference type="GO" id="GO:0008168">
    <property type="term" value="F:methyltransferase activity"/>
    <property type="evidence" value="ECO:0007669"/>
    <property type="project" value="UniProtKB-KW"/>
</dbReference>
<gene>
    <name evidence="1" type="ORF">ACJDUG_12665</name>
</gene>
<protein>
    <submittedName>
        <fullName evidence="1">Class I SAM-dependent methyltransferase</fullName>
    </submittedName>
</protein>
<name>A0ABW8T5G7_9CLOT</name>
<keyword evidence="2" id="KW-1185">Reference proteome</keyword>
<comment type="caution">
    <text evidence="1">The sequence shown here is derived from an EMBL/GenBank/DDBJ whole genome shotgun (WGS) entry which is preliminary data.</text>
</comment>
<dbReference type="EMBL" id="JBJHZZ010000009">
    <property type="protein sequence ID" value="MFL0247824.1"/>
    <property type="molecule type" value="Genomic_DNA"/>
</dbReference>
<evidence type="ECO:0000313" key="2">
    <source>
        <dbReference type="Proteomes" id="UP001623591"/>
    </source>
</evidence>
<dbReference type="InterPro" id="IPR029063">
    <property type="entry name" value="SAM-dependent_MTases_sf"/>
</dbReference>
<dbReference type="RefSeq" id="WP_406770254.1">
    <property type="nucleotide sequence ID" value="NZ_JBJHZZ010000009.1"/>
</dbReference>
<keyword evidence="1" id="KW-0489">Methyltransferase</keyword>
<organism evidence="1 2">
    <name type="scientific">Candidatus Clostridium stratigraminis</name>
    <dbReference type="NCBI Taxonomy" id="3381661"/>
    <lineage>
        <taxon>Bacteria</taxon>
        <taxon>Bacillati</taxon>
        <taxon>Bacillota</taxon>
        <taxon>Clostridia</taxon>
        <taxon>Eubacteriales</taxon>
        <taxon>Clostridiaceae</taxon>
        <taxon>Clostridium</taxon>
    </lineage>
</organism>
<keyword evidence="1" id="KW-0808">Transferase</keyword>
<evidence type="ECO:0000313" key="1">
    <source>
        <dbReference type="EMBL" id="MFL0247824.1"/>
    </source>
</evidence>
<reference evidence="1 2" key="1">
    <citation type="submission" date="2024-11" db="EMBL/GenBank/DDBJ databases">
        <authorList>
            <person name="Heng Y.C."/>
            <person name="Lim A.C.H."/>
            <person name="Lee J.K.Y."/>
            <person name="Kittelmann S."/>
        </authorList>
    </citation>
    <scope>NUCLEOTIDE SEQUENCE [LARGE SCALE GENOMIC DNA]</scope>
    <source>
        <strain evidence="1 2">WILCCON 0185</strain>
    </source>
</reference>
<dbReference type="SUPFAM" id="SSF53335">
    <property type="entry name" value="S-adenosyl-L-methionine-dependent methyltransferases"/>
    <property type="match status" value="1"/>
</dbReference>
<accession>A0ABW8T5G7</accession>
<sequence length="205" mass="24201">MALFSIHNFNNKIIINMEREVLTGDVLDIGYKNQGIIYSIFKHYNEEASLEYLTSRDDKKEIQENSYDSCIMLFSLRNIWLKKSKREFIKEIHKFLKDTGIIYIWDIDKPYLKISKCSIKIMLPEEKVKTINIRELNLLKDASKNGTLKLLEDYFEVIDFKCSDNIYYIKAKKKGCSINETTTSGNKFKVYTQQFSNKISKSFHK</sequence>